<dbReference type="Proteomes" id="UP000516437">
    <property type="component" value="Chromosome 6"/>
</dbReference>
<name>A0A6A1V8K4_9ROSI</name>
<dbReference type="OrthoDB" id="120976at2759"/>
<accession>A0A6A1V8K4</accession>
<organism evidence="1 2">
    <name type="scientific">Morella rubra</name>
    <name type="common">Chinese bayberry</name>
    <dbReference type="NCBI Taxonomy" id="262757"/>
    <lineage>
        <taxon>Eukaryota</taxon>
        <taxon>Viridiplantae</taxon>
        <taxon>Streptophyta</taxon>
        <taxon>Embryophyta</taxon>
        <taxon>Tracheophyta</taxon>
        <taxon>Spermatophyta</taxon>
        <taxon>Magnoliopsida</taxon>
        <taxon>eudicotyledons</taxon>
        <taxon>Gunneridae</taxon>
        <taxon>Pentapetalae</taxon>
        <taxon>rosids</taxon>
        <taxon>fabids</taxon>
        <taxon>Fagales</taxon>
        <taxon>Myricaceae</taxon>
        <taxon>Morella</taxon>
    </lineage>
</organism>
<gene>
    <name evidence="1" type="ORF">CJ030_MR6G024811</name>
</gene>
<sequence length="215" mass="25267">MREVPSLISLCIEAVKNELVQGGDIVTAVFELPYELFDPLLSKLPPLALQKLQSEMPFEDQNDHEFADDCFTNGRKRARFRRIEFFFFFQLHEVLWSLNLFSRDYVGEHKHPNNGNFRFPNRHWNFDSVWRGLFKLRWPDLVVWIQPVDWQQIYWETHLQDCLDEAAEIALIPSFNGCIGDIQLPDLGFHLSFNGVITCFLSCTWKECISAICFC</sequence>
<dbReference type="PANTHER" id="PTHR47818:SF2">
    <property type="entry name" value="F-BOX DOMAIN-CONTAINING PROTEIN"/>
    <property type="match status" value="1"/>
</dbReference>
<evidence type="ECO:0000313" key="1">
    <source>
        <dbReference type="EMBL" id="KAB1208775.1"/>
    </source>
</evidence>
<reference evidence="1 2" key="1">
    <citation type="journal article" date="2019" name="Plant Biotechnol. J.">
        <title>The red bayberry genome and genetic basis of sex determination.</title>
        <authorList>
            <person name="Jia H.M."/>
            <person name="Jia H.J."/>
            <person name="Cai Q.L."/>
            <person name="Wang Y."/>
            <person name="Zhao H.B."/>
            <person name="Yang W.F."/>
            <person name="Wang G.Y."/>
            <person name="Li Y.H."/>
            <person name="Zhan D.L."/>
            <person name="Shen Y.T."/>
            <person name="Niu Q.F."/>
            <person name="Chang L."/>
            <person name="Qiu J."/>
            <person name="Zhao L."/>
            <person name="Xie H.B."/>
            <person name="Fu W.Y."/>
            <person name="Jin J."/>
            <person name="Li X.W."/>
            <person name="Jiao Y."/>
            <person name="Zhou C.C."/>
            <person name="Tu T."/>
            <person name="Chai C.Y."/>
            <person name="Gao J.L."/>
            <person name="Fan L.J."/>
            <person name="van de Weg E."/>
            <person name="Wang J.Y."/>
            <person name="Gao Z.S."/>
        </authorList>
    </citation>
    <scope>NUCLEOTIDE SEQUENCE [LARGE SCALE GENOMIC DNA]</scope>
    <source>
        <tissue evidence="1">Leaves</tissue>
    </source>
</reference>
<evidence type="ECO:0000313" key="2">
    <source>
        <dbReference type="Proteomes" id="UP000516437"/>
    </source>
</evidence>
<dbReference type="AlphaFoldDB" id="A0A6A1V8K4"/>
<dbReference type="EMBL" id="RXIC02000024">
    <property type="protein sequence ID" value="KAB1208775.1"/>
    <property type="molecule type" value="Genomic_DNA"/>
</dbReference>
<protein>
    <submittedName>
        <fullName evidence="1">Uncharacterized protein</fullName>
    </submittedName>
</protein>
<keyword evidence="2" id="KW-1185">Reference proteome</keyword>
<proteinExistence type="predicted"/>
<dbReference type="PANTHER" id="PTHR47818">
    <property type="entry name" value="RNI-LIKE SUPERFAMILY PROTEIN"/>
    <property type="match status" value="1"/>
</dbReference>
<comment type="caution">
    <text evidence="1">The sequence shown here is derived from an EMBL/GenBank/DDBJ whole genome shotgun (WGS) entry which is preliminary data.</text>
</comment>